<keyword evidence="5" id="KW-0812">Transmembrane</keyword>
<evidence type="ECO:0000256" key="6">
    <source>
        <dbReference type="ARBA" id="ARBA00022989"/>
    </source>
</evidence>
<dbReference type="GO" id="GO:0016757">
    <property type="term" value="F:glycosyltransferase activity"/>
    <property type="evidence" value="ECO:0007669"/>
    <property type="project" value="UniProtKB-UniRule"/>
</dbReference>
<dbReference type="PANTHER" id="PTHR21461">
    <property type="entry name" value="GLYCOSYLTRANSFERASE FAMILY 92 PROTEIN"/>
    <property type="match status" value="1"/>
</dbReference>
<dbReference type="Proteomes" id="UP000236333">
    <property type="component" value="Unassembled WGS sequence"/>
</dbReference>
<comment type="caution">
    <text evidence="9">The sequence shown here is derived from an EMBL/GenBank/DDBJ whole genome shotgun (WGS) entry which is preliminary data.</text>
</comment>
<dbReference type="GO" id="GO:0016020">
    <property type="term" value="C:membrane"/>
    <property type="evidence" value="ECO:0007669"/>
    <property type="project" value="UniProtKB-SubCell"/>
</dbReference>
<gene>
    <name evidence="9" type="ORF">TSOC_001981</name>
</gene>
<dbReference type="GO" id="GO:0005737">
    <property type="term" value="C:cytoplasm"/>
    <property type="evidence" value="ECO:0007669"/>
    <property type="project" value="TreeGrafter"/>
</dbReference>
<organism evidence="9 10">
    <name type="scientific">Tetrabaena socialis</name>
    <dbReference type="NCBI Taxonomy" id="47790"/>
    <lineage>
        <taxon>Eukaryota</taxon>
        <taxon>Viridiplantae</taxon>
        <taxon>Chlorophyta</taxon>
        <taxon>core chlorophytes</taxon>
        <taxon>Chlorophyceae</taxon>
        <taxon>CS clade</taxon>
        <taxon>Chlamydomonadales</taxon>
        <taxon>Tetrabaenaceae</taxon>
        <taxon>Tetrabaena</taxon>
    </lineage>
</organism>
<evidence type="ECO:0000256" key="3">
    <source>
        <dbReference type="ARBA" id="ARBA00022676"/>
    </source>
</evidence>
<keyword evidence="4 8" id="KW-0808">Transferase</keyword>
<dbReference type="Pfam" id="PF01697">
    <property type="entry name" value="Glyco_transf_92"/>
    <property type="match status" value="1"/>
</dbReference>
<evidence type="ECO:0000256" key="7">
    <source>
        <dbReference type="ARBA" id="ARBA00023136"/>
    </source>
</evidence>
<evidence type="ECO:0000256" key="8">
    <source>
        <dbReference type="RuleBase" id="RU366017"/>
    </source>
</evidence>
<dbReference type="OrthoDB" id="2526284at2759"/>
<feature type="non-terminal residue" evidence="9">
    <location>
        <position position="1"/>
    </location>
</feature>
<evidence type="ECO:0000256" key="5">
    <source>
        <dbReference type="ARBA" id="ARBA00022692"/>
    </source>
</evidence>
<accession>A0A2J8AF95</accession>
<evidence type="ECO:0000256" key="4">
    <source>
        <dbReference type="ARBA" id="ARBA00022679"/>
    </source>
</evidence>
<comment type="subcellular location">
    <subcellularLocation>
        <location evidence="1">Membrane</location>
        <topology evidence="1">Single-pass membrane protein</topology>
    </subcellularLocation>
</comment>
<dbReference type="InterPro" id="IPR008166">
    <property type="entry name" value="Glyco_transf_92"/>
</dbReference>
<dbReference type="EMBL" id="PGGS01000035">
    <property type="protein sequence ID" value="PNH11195.1"/>
    <property type="molecule type" value="Genomic_DNA"/>
</dbReference>
<name>A0A2J8AF95_9CHLO</name>
<dbReference type="PANTHER" id="PTHR21461:SF69">
    <property type="entry name" value="GLYCOSYLTRANSFERASE FAMILY 92 PROTEIN"/>
    <property type="match status" value="1"/>
</dbReference>
<reference evidence="9 10" key="1">
    <citation type="journal article" date="2017" name="Mol. Biol. Evol.">
        <title>The 4-celled Tetrabaena socialis nuclear genome reveals the essential components for genetic control of cell number at the origin of multicellularity in the volvocine lineage.</title>
        <authorList>
            <person name="Featherston J."/>
            <person name="Arakaki Y."/>
            <person name="Hanschen E.R."/>
            <person name="Ferris P.J."/>
            <person name="Michod R.E."/>
            <person name="Olson B.J.S.C."/>
            <person name="Nozaki H."/>
            <person name="Durand P.M."/>
        </authorList>
    </citation>
    <scope>NUCLEOTIDE SEQUENCE [LARGE SCALE GENOMIC DNA]</scope>
    <source>
        <strain evidence="9 10">NIES-571</strain>
    </source>
</reference>
<dbReference type="EC" id="2.4.1.-" evidence="8"/>
<sequence>DQVHKQTVEYYYFVDQHRAPIVGAGKKEEPFWTSAQGFAWEFCLRMGLGRHKWIAFFDADEYLVLRGLQPGVRPDINEFLKEYEPYPALGVNWRVFGTGGNVQPLPSVLPNYVKCMNSSHKLNWHIKSIVNVARVESLGVSPHYFDYKNGSKAVNELKVEIEGAFSPPSHTRVALHHYQTRSAAEYLRKVARGRGSAAGQHITLGQSLATLQEYDADSTEQCTEGLDLWQQCCAKPYDEWQRQRHRRVPA</sequence>
<comment type="similarity">
    <text evidence="2 8">Belongs to the glycosyltransferase 92 family.</text>
</comment>
<evidence type="ECO:0000313" key="10">
    <source>
        <dbReference type="Proteomes" id="UP000236333"/>
    </source>
</evidence>
<keyword evidence="6" id="KW-1133">Transmembrane helix</keyword>
<proteinExistence type="inferred from homology"/>
<keyword evidence="3 8" id="KW-0328">Glycosyltransferase</keyword>
<protein>
    <recommendedName>
        <fullName evidence="8">Glycosyltransferase family 92 protein</fullName>
        <ecNumber evidence="8">2.4.1.-</ecNumber>
    </recommendedName>
</protein>
<keyword evidence="10" id="KW-1185">Reference proteome</keyword>
<evidence type="ECO:0000313" key="9">
    <source>
        <dbReference type="EMBL" id="PNH11195.1"/>
    </source>
</evidence>
<dbReference type="AlphaFoldDB" id="A0A2J8AF95"/>
<keyword evidence="7" id="KW-0472">Membrane</keyword>
<evidence type="ECO:0000256" key="1">
    <source>
        <dbReference type="ARBA" id="ARBA00004167"/>
    </source>
</evidence>
<evidence type="ECO:0000256" key="2">
    <source>
        <dbReference type="ARBA" id="ARBA00007647"/>
    </source>
</evidence>